<evidence type="ECO:0008006" key="4">
    <source>
        <dbReference type="Google" id="ProtNLM"/>
    </source>
</evidence>
<dbReference type="Proteomes" id="UP000199183">
    <property type="component" value="Unassembled WGS sequence"/>
</dbReference>
<evidence type="ECO:0000256" key="1">
    <source>
        <dbReference type="SAM" id="Phobius"/>
    </source>
</evidence>
<feature type="transmembrane region" description="Helical" evidence="1">
    <location>
        <begin position="12"/>
        <end position="33"/>
    </location>
</feature>
<evidence type="ECO:0000313" key="3">
    <source>
        <dbReference type="Proteomes" id="UP000199183"/>
    </source>
</evidence>
<feature type="transmembrane region" description="Helical" evidence="1">
    <location>
        <begin position="87"/>
        <end position="106"/>
    </location>
</feature>
<accession>A0A1H4Q8F7</accession>
<proteinExistence type="predicted"/>
<dbReference type="Pfam" id="PF14017">
    <property type="entry name" value="DUF4233"/>
    <property type="match status" value="1"/>
</dbReference>
<name>A0A1H4Q8F7_9MICO</name>
<keyword evidence="3" id="KW-1185">Reference proteome</keyword>
<keyword evidence="1" id="KW-0472">Membrane</keyword>
<keyword evidence="1" id="KW-0812">Transmembrane</keyword>
<keyword evidence="1" id="KW-1133">Transmembrane helix</keyword>
<dbReference type="RefSeq" id="WP_091185537.1">
    <property type="nucleotide sequence ID" value="NZ_FNRY01000001.1"/>
</dbReference>
<dbReference type="AlphaFoldDB" id="A0A1H4Q8F7"/>
<dbReference type="OrthoDB" id="3267755at2"/>
<protein>
    <recommendedName>
        <fullName evidence="4">DUF4233 domain-containing protein</fullName>
    </recommendedName>
</protein>
<evidence type="ECO:0000313" key="2">
    <source>
        <dbReference type="EMBL" id="SEC15913.1"/>
    </source>
</evidence>
<organism evidence="2 3">
    <name type="scientific">Paramicrobacterium humi</name>
    <dbReference type="NCBI Taxonomy" id="640635"/>
    <lineage>
        <taxon>Bacteria</taxon>
        <taxon>Bacillati</taxon>
        <taxon>Actinomycetota</taxon>
        <taxon>Actinomycetes</taxon>
        <taxon>Micrococcales</taxon>
        <taxon>Microbacteriaceae</taxon>
        <taxon>Paramicrobacterium</taxon>
    </lineage>
</organism>
<dbReference type="EMBL" id="FNRY01000001">
    <property type="protein sequence ID" value="SEC15913.1"/>
    <property type="molecule type" value="Genomic_DNA"/>
</dbReference>
<feature type="transmembrane region" description="Helical" evidence="1">
    <location>
        <begin position="39"/>
        <end position="56"/>
    </location>
</feature>
<gene>
    <name evidence="2" type="ORF">SAMN04489806_2744</name>
</gene>
<sequence>MRRTQSLKATLGSIVFSAEILVVFLGSLVAFGLKLVDPPVAFIGGGILCVLMIAVIPVLRFRWGLICGWVLQGVIVATGIVMPLMFVVGGLFLLMWVYCMVVGARIDREKLHQNQSGE</sequence>
<reference evidence="2 3" key="1">
    <citation type="submission" date="2016-10" db="EMBL/GenBank/DDBJ databases">
        <authorList>
            <person name="de Groot N.N."/>
        </authorList>
    </citation>
    <scope>NUCLEOTIDE SEQUENCE [LARGE SCALE GENOMIC DNA]</scope>
    <source>
        <strain evidence="2 3">DSM 21799</strain>
    </source>
</reference>
<dbReference type="STRING" id="640635.SAMN04489806_2744"/>
<dbReference type="InterPro" id="IPR025327">
    <property type="entry name" value="DUF4233"/>
</dbReference>